<proteinExistence type="predicted"/>
<name>A0A5C5RPU4_9ACTN</name>
<keyword evidence="2" id="KW-1185">Reference proteome</keyword>
<evidence type="ECO:0000313" key="1">
    <source>
        <dbReference type="EMBL" id="TWS24523.1"/>
    </source>
</evidence>
<sequence>MTVSLLSDVLEAQTQNARLRGEDLRRAGEFIAAHAVKAGLAVSAVDRTSERLVAAASIADGNVLVVDESERLDGQRVLLVAGHCAGPMGIAAQASIARALGATWVEAMYVAVDPGDWSIPGVDALATLKLQDLGRGAAEGSPDLDAGVSFSSEGVACAAG</sequence>
<dbReference type="AlphaFoldDB" id="A0A5C5RPU4"/>
<dbReference type="Proteomes" id="UP000319375">
    <property type="component" value="Unassembled WGS sequence"/>
</dbReference>
<reference evidence="1 2" key="1">
    <citation type="submission" date="2019-06" db="EMBL/GenBank/DDBJ databases">
        <title>Tsukamurella conjunctivitidis sp. nov., Tsukamurella assacharolytica sp. nov. and Tsukamurella sputae sp. nov. isolated from patients with conjunctivitis, bacteraemia (lymphoma) and respiratory infection (sputum) in Hong Kong.</title>
        <authorList>
            <person name="Teng J.L.L."/>
            <person name="Lee H.H."/>
            <person name="Fong J.Y.H."/>
            <person name="Fok K.M.N."/>
            <person name="Lau S.K.P."/>
            <person name="Woo P.C.Y."/>
        </authorList>
    </citation>
    <scope>NUCLEOTIDE SEQUENCE [LARGE SCALE GENOMIC DNA]</scope>
    <source>
        <strain evidence="1 2">HKU72</strain>
    </source>
</reference>
<organism evidence="1 2">
    <name type="scientific">Tsukamurella conjunctivitidis</name>
    <dbReference type="NCBI Taxonomy" id="2592068"/>
    <lineage>
        <taxon>Bacteria</taxon>
        <taxon>Bacillati</taxon>
        <taxon>Actinomycetota</taxon>
        <taxon>Actinomycetes</taxon>
        <taxon>Mycobacteriales</taxon>
        <taxon>Tsukamurellaceae</taxon>
        <taxon>Tsukamurella</taxon>
    </lineage>
</organism>
<comment type="caution">
    <text evidence="1">The sequence shown here is derived from an EMBL/GenBank/DDBJ whole genome shotgun (WGS) entry which is preliminary data.</text>
</comment>
<evidence type="ECO:0000313" key="2">
    <source>
        <dbReference type="Proteomes" id="UP000319375"/>
    </source>
</evidence>
<dbReference type="EMBL" id="VIGX01000037">
    <property type="protein sequence ID" value="TWS24523.1"/>
    <property type="molecule type" value="Genomic_DNA"/>
</dbReference>
<dbReference type="RefSeq" id="WP_006368644.1">
    <property type="nucleotide sequence ID" value="NZ_VIGX01000037.1"/>
</dbReference>
<accession>A0A5C5RPU4</accession>
<dbReference type="OrthoDB" id="4774480at2"/>
<protein>
    <submittedName>
        <fullName evidence="1">Uncharacterized protein</fullName>
    </submittedName>
</protein>
<gene>
    <name evidence="1" type="ORF">FK530_24130</name>
</gene>